<keyword evidence="1" id="KW-0175">Coiled coil</keyword>
<dbReference type="Proteomes" id="UP000242519">
    <property type="component" value="Unassembled WGS sequence"/>
</dbReference>
<comment type="caution">
    <text evidence="3">The sequence shown here is derived from an EMBL/GenBank/DDBJ whole genome shotgun (WGS) entry which is preliminary data.</text>
</comment>
<feature type="region of interest" description="Disordered" evidence="2">
    <location>
        <begin position="184"/>
        <end position="203"/>
    </location>
</feature>
<evidence type="ECO:0000313" key="4">
    <source>
        <dbReference type="Proteomes" id="UP000242519"/>
    </source>
</evidence>
<dbReference type="OrthoDB" id="4630416at2759"/>
<feature type="compositionally biased region" description="Basic and acidic residues" evidence="2">
    <location>
        <begin position="520"/>
        <end position="530"/>
    </location>
</feature>
<gene>
    <name evidence="3" type="ORF">B2J93_1070</name>
</gene>
<keyword evidence="4" id="KW-1185">Reference proteome</keyword>
<reference evidence="3 4" key="1">
    <citation type="submission" date="2017-04" db="EMBL/GenBank/DDBJ databases">
        <title>Draft genome sequence of Marssonina coronaria NL1: causal agent of apple blotch.</title>
        <authorList>
            <person name="Cheng Q."/>
        </authorList>
    </citation>
    <scope>NUCLEOTIDE SEQUENCE [LARGE SCALE GENOMIC DNA]</scope>
    <source>
        <strain evidence="3 4">NL1</strain>
    </source>
</reference>
<feature type="compositionally biased region" description="Low complexity" evidence="2">
    <location>
        <begin position="492"/>
        <end position="502"/>
    </location>
</feature>
<evidence type="ECO:0000256" key="1">
    <source>
        <dbReference type="SAM" id="Coils"/>
    </source>
</evidence>
<feature type="coiled-coil region" evidence="1">
    <location>
        <begin position="352"/>
        <end position="379"/>
    </location>
</feature>
<accession>A0A218Z060</accession>
<sequence length="614" mass="69338">MAQRCLLCPIPGSRAVREECEAVDSKPRPQRVFRRASELANYPGSWTFPRSRRQPYCNQRSSSRRGLPLSKLPPLSTAGHISAIIWKSILPLEIYSPSARGRIFAISRQSPFPFSSAYPPLPSKYRSHAFTAAPMASESDSEDDTCDPPVRHIFVRSEAGVFSYDGYQLDFHGHRYSKNVARHLPIPDPSPAGSRRESSVVTRYPRHRKPKAWWAAQCLFRGLSSEGTVADLQDNLRGHEEEPVAGNILRLLERARRIFRRKNAEARENDWVNNMSDEEKAAKDPRRYLEEAFPEGERKPYVLLSTCFVRNIQATAAELGLSCEYTHAPADGDAALHMARYWVVIGQDRGIVTDKVRTIERESQRLEREQQEGQLLLRRKKKTAKLAQQPETAEEKEVARSKGWNWDVCGLWRVSCPHIEEGWSVEDLTLRIYQQRTRTGLQMLAAFDFGLVTGVFCFERQQGAQLDSDDNDEDENVELDDVDARQHGGSGNDRSSASSSGADECDCLYHNRDDDDDDDDHHHHDDDQQHDGPTPKTFYLGATTQPSAQHPTWNYRYRQRGVDTADADLYSITFCGPRGQTLRGTFGGSVYGDCTFTGAKMAGGGTLELGIRDK</sequence>
<dbReference type="AlphaFoldDB" id="A0A218Z060"/>
<dbReference type="InParanoid" id="A0A218Z060"/>
<protein>
    <submittedName>
        <fullName evidence="3">Uncharacterized protein</fullName>
    </submittedName>
</protein>
<proteinExistence type="predicted"/>
<evidence type="ECO:0000313" key="3">
    <source>
        <dbReference type="EMBL" id="OWP00685.1"/>
    </source>
</evidence>
<dbReference type="EMBL" id="MZNU01000313">
    <property type="protein sequence ID" value="OWP00685.1"/>
    <property type="molecule type" value="Genomic_DNA"/>
</dbReference>
<name>A0A218Z060_9HELO</name>
<evidence type="ECO:0000256" key="2">
    <source>
        <dbReference type="SAM" id="MobiDB-lite"/>
    </source>
</evidence>
<feature type="region of interest" description="Disordered" evidence="2">
    <location>
        <begin position="516"/>
        <end position="547"/>
    </location>
</feature>
<feature type="region of interest" description="Disordered" evidence="2">
    <location>
        <begin position="481"/>
        <end position="502"/>
    </location>
</feature>
<organism evidence="3 4">
    <name type="scientific">Diplocarpon coronariae</name>
    <dbReference type="NCBI Taxonomy" id="2795749"/>
    <lineage>
        <taxon>Eukaryota</taxon>
        <taxon>Fungi</taxon>
        <taxon>Dikarya</taxon>
        <taxon>Ascomycota</taxon>
        <taxon>Pezizomycotina</taxon>
        <taxon>Leotiomycetes</taxon>
        <taxon>Helotiales</taxon>
        <taxon>Drepanopezizaceae</taxon>
        <taxon>Diplocarpon</taxon>
    </lineage>
</organism>